<gene>
    <name evidence="1" type="ORF">RUM43_012569</name>
</gene>
<protein>
    <submittedName>
        <fullName evidence="1">Uncharacterized protein</fullName>
    </submittedName>
</protein>
<evidence type="ECO:0000313" key="1">
    <source>
        <dbReference type="EMBL" id="KAK6632830.1"/>
    </source>
</evidence>
<dbReference type="EMBL" id="JAWJWE010000006">
    <property type="protein sequence ID" value="KAK6632830.1"/>
    <property type="molecule type" value="Genomic_DNA"/>
</dbReference>
<name>A0AAN8Q2Y1_POLSC</name>
<reference evidence="1 2" key="1">
    <citation type="submission" date="2023-10" db="EMBL/GenBank/DDBJ databases">
        <title>Genomes of two closely related lineages of the louse Polyplax serrata with different host specificities.</title>
        <authorList>
            <person name="Martinu J."/>
            <person name="Tarabai H."/>
            <person name="Stefka J."/>
            <person name="Hypsa V."/>
        </authorList>
    </citation>
    <scope>NUCLEOTIDE SEQUENCE [LARGE SCALE GENOMIC DNA]</scope>
    <source>
        <strain evidence="1">HR10_N</strain>
    </source>
</reference>
<proteinExistence type="predicted"/>
<organism evidence="1 2">
    <name type="scientific">Polyplax serrata</name>
    <name type="common">Common mouse louse</name>
    <dbReference type="NCBI Taxonomy" id="468196"/>
    <lineage>
        <taxon>Eukaryota</taxon>
        <taxon>Metazoa</taxon>
        <taxon>Ecdysozoa</taxon>
        <taxon>Arthropoda</taxon>
        <taxon>Hexapoda</taxon>
        <taxon>Insecta</taxon>
        <taxon>Pterygota</taxon>
        <taxon>Neoptera</taxon>
        <taxon>Paraneoptera</taxon>
        <taxon>Psocodea</taxon>
        <taxon>Troctomorpha</taxon>
        <taxon>Phthiraptera</taxon>
        <taxon>Anoplura</taxon>
        <taxon>Polyplacidae</taxon>
        <taxon>Polyplax</taxon>
    </lineage>
</organism>
<sequence>AESPGLSPLYMKRTSWLDKRTKEDFTTVPYVECLTCITTSLQIMLVFNDKSGCYIYDEG</sequence>
<evidence type="ECO:0000313" key="2">
    <source>
        <dbReference type="Proteomes" id="UP001372834"/>
    </source>
</evidence>
<dbReference type="Proteomes" id="UP001372834">
    <property type="component" value="Unassembled WGS sequence"/>
</dbReference>
<feature type="non-terminal residue" evidence="1">
    <location>
        <position position="1"/>
    </location>
</feature>
<feature type="non-terminal residue" evidence="1">
    <location>
        <position position="59"/>
    </location>
</feature>
<dbReference type="AlphaFoldDB" id="A0AAN8Q2Y1"/>
<accession>A0AAN8Q2Y1</accession>
<comment type="caution">
    <text evidence="1">The sequence shown here is derived from an EMBL/GenBank/DDBJ whole genome shotgun (WGS) entry which is preliminary data.</text>
</comment>